<feature type="transmembrane region" description="Helical" evidence="10">
    <location>
        <begin position="21"/>
        <end position="39"/>
    </location>
</feature>
<dbReference type="Proteomes" id="UP000297026">
    <property type="component" value="Unassembled WGS sequence"/>
</dbReference>
<proteinExistence type="inferred from homology"/>
<dbReference type="InterPro" id="IPR004117">
    <property type="entry name" value="7tm6_olfct_rcpt"/>
</dbReference>
<reference evidence="11" key="1">
    <citation type="submission" date="2019-02" db="EMBL/GenBank/DDBJ databases">
        <title>Genome of the parasitoid wasp Diachasma alloeum, an emerging model for ecological speciation and transitions to asexual reproduction.</title>
        <authorList>
            <person name="Robertson H.M."/>
            <person name="Walden K.K."/>
            <person name="Tvedte E.S."/>
            <person name="Hood G.R."/>
            <person name="Feder J.L."/>
            <person name="Forbes A.A."/>
            <person name="Logsdon J.M."/>
            <person name="Mcelroy K.E."/>
        </authorList>
    </citation>
    <scope>NUCLEOTIDE SEQUENCE [LARGE SCALE GENOMIC DNA]</scope>
    <source>
        <strain evidence="11">Michigan</strain>
    </source>
</reference>
<evidence type="ECO:0000256" key="10">
    <source>
        <dbReference type="RuleBase" id="RU351113"/>
    </source>
</evidence>
<keyword evidence="6 10" id="KW-1133">Transmembrane helix</keyword>
<keyword evidence="3 10" id="KW-0716">Sensory transduction</keyword>
<evidence type="ECO:0000256" key="3">
    <source>
        <dbReference type="ARBA" id="ARBA00022606"/>
    </source>
</evidence>
<accession>A0A4E0S133</accession>
<comment type="caution">
    <text evidence="10">Lacks conserved residue(s) required for the propagation of feature annotation.</text>
</comment>
<feature type="transmembrane region" description="Helical" evidence="10">
    <location>
        <begin position="45"/>
        <end position="67"/>
    </location>
</feature>
<evidence type="ECO:0000256" key="2">
    <source>
        <dbReference type="ARBA" id="ARBA00022475"/>
    </source>
</evidence>
<dbReference type="PANTHER" id="PTHR21137">
    <property type="entry name" value="ODORANT RECEPTOR"/>
    <property type="match status" value="1"/>
</dbReference>
<keyword evidence="9 10" id="KW-0807">Transducer</keyword>
<keyword evidence="2" id="KW-1003">Cell membrane</keyword>
<protein>
    <recommendedName>
        <fullName evidence="10">Odorant receptor</fullName>
    </recommendedName>
</protein>
<feature type="transmembrane region" description="Helical" evidence="10">
    <location>
        <begin position="272"/>
        <end position="296"/>
    </location>
</feature>
<dbReference type="GO" id="GO:0007165">
    <property type="term" value="P:signal transduction"/>
    <property type="evidence" value="ECO:0007669"/>
    <property type="project" value="UniProtKB-KW"/>
</dbReference>
<dbReference type="EMBL" id="ML158621">
    <property type="protein sequence ID" value="THK33040.1"/>
    <property type="molecule type" value="Genomic_DNA"/>
</dbReference>
<dbReference type="RefSeq" id="NP_001358476.1">
    <property type="nucleotide sequence ID" value="NM_001371547.1"/>
</dbReference>
<evidence type="ECO:0000256" key="6">
    <source>
        <dbReference type="ARBA" id="ARBA00022989"/>
    </source>
</evidence>
<feature type="transmembrane region" description="Helical" evidence="10">
    <location>
        <begin position="136"/>
        <end position="154"/>
    </location>
</feature>
<evidence type="ECO:0000256" key="1">
    <source>
        <dbReference type="ARBA" id="ARBA00004651"/>
    </source>
</evidence>
<keyword evidence="8 10" id="KW-0675">Receptor</keyword>
<dbReference type="Pfam" id="PF02949">
    <property type="entry name" value="7tm_6"/>
    <property type="match status" value="1"/>
</dbReference>
<evidence type="ECO:0000313" key="11">
    <source>
        <dbReference type="EMBL" id="THK33040.1"/>
    </source>
</evidence>
<dbReference type="GO" id="GO:0005549">
    <property type="term" value="F:odorant binding"/>
    <property type="evidence" value="ECO:0007669"/>
    <property type="project" value="InterPro"/>
</dbReference>
<evidence type="ECO:0000313" key="12">
    <source>
        <dbReference type="Proteomes" id="UP000297026"/>
    </source>
</evidence>
<feature type="transmembrane region" description="Helical" evidence="10">
    <location>
        <begin position="193"/>
        <end position="217"/>
    </location>
</feature>
<dbReference type="AlphaFoldDB" id="A0A4E0S133"/>
<feature type="transmembrane region" description="Helical" evidence="10">
    <location>
        <begin position="308"/>
        <end position="328"/>
    </location>
</feature>
<evidence type="ECO:0000256" key="8">
    <source>
        <dbReference type="ARBA" id="ARBA00023170"/>
    </source>
</evidence>
<evidence type="ECO:0000256" key="4">
    <source>
        <dbReference type="ARBA" id="ARBA00022692"/>
    </source>
</evidence>
<comment type="similarity">
    <text evidence="10">Belongs to the insect chemoreceptor superfamily. Heteromeric odorant receptor channel (TC 1.A.69) family.</text>
</comment>
<comment type="subcellular location">
    <subcellularLocation>
        <location evidence="1 10">Cell membrane</location>
        <topology evidence="1 10">Multi-pass membrane protein</topology>
    </subcellularLocation>
</comment>
<dbReference type="GO" id="GO:0005886">
    <property type="term" value="C:plasma membrane"/>
    <property type="evidence" value="ECO:0007669"/>
    <property type="project" value="UniProtKB-SubCell"/>
</dbReference>
<dbReference type="CTD" id="5570634"/>
<keyword evidence="5 10" id="KW-0552">Olfaction</keyword>
<organism evidence="11 12">
    <name type="scientific">Diachasma alloeum</name>
    <dbReference type="NCBI Taxonomy" id="454923"/>
    <lineage>
        <taxon>Eukaryota</taxon>
        <taxon>Metazoa</taxon>
        <taxon>Ecdysozoa</taxon>
        <taxon>Arthropoda</taxon>
        <taxon>Hexapoda</taxon>
        <taxon>Insecta</taxon>
        <taxon>Pterygota</taxon>
        <taxon>Neoptera</taxon>
        <taxon>Endopterygota</taxon>
        <taxon>Hymenoptera</taxon>
        <taxon>Apocrita</taxon>
        <taxon>Ichneumonoidea</taxon>
        <taxon>Braconidae</taxon>
        <taxon>Opiinae</taxon>
        <taxon>Diachasma</taxon>
    </lineage>
</organism>
<evidence type="ECO:0000256" key="9">
    <source>
        <dbReference type="ARBA" id="ARBA00023224"/>
    </source>
</evidence>
<dbReference type="GeneID" id="114841242"/>
<gene>
    <name evidence="11" type="primary">Or14</name>
    <name evidence="11" type="ORF">DALL_DALL000214</name>
</gene>
<evidence type="ECO:0000256" key="5">
    <source>
        <dbReference type="ARBA" id="ARBA00022725"/>
    </source>
</evidence>
<evidence type="ECO:0000256" key="7">
    <source>
        <dbReference type="ARBA" id="ARBA00023136"/>
    </source>
</evidence>
<sequence>MSVDKATSSSEEVKTIQLTRWLLISLGIWPFVTDNSTIIETFLGIGVQILSYGLLVFTIVPTTYHIFMREQNLDAKITLIGPICFFTTNLLKYCAIVYHREDIKQCIKCVKTDWQRITNQMDRDIMMRNVSTGRNLTIFFAIFMYSGGMFYHTFMPFLVTSQVTNVRNTSTRPLVYAGYDLAFDPYVSPVYEIVFLSHCLTAMVVHTIVTVSCNLAASFVAHACGQIQIIISRLHSLIEDDLTQDSVCVHRKMASIIQCHAKVLRFTVGVEVILREICLIEVVASTFVICLLEYYILATWNGSEVIGILTYLVLLVALSVNVFIFCFIGEKLTQQCHEASKAIYMIKWYRLPPDVAIALVLFLASAQVPRRITAGGYMDLSLNSFVKVLKTSVVYLNLLRTVEN</sequence>
<keyword evidence="7 10" id="KW-0472">Membrane</keyword>
<name>A0A4E0S133_9HYME</name>
<keyword evidence="12" id="KW-1185">Reference proteome</keyword>
<dbReference type="PANTHER" id="PTHR21137:SF35">
    <property type="entry name" value="ODORANT RECEPTOR 19A-RELATED"/>
    <property type="match status" value="1"/>
</dbReference>
<keyword evidence="4 10" id="KW-0812">Transmembrane</keyword>
<dbReference type="GO" id="GO:0004984">
    <property type="term" value="F:olfactory receptor activity"/>
    <property type="evidence" value="ECO:0007669"/>
    <property type="project" value="InterPro"/>
</dbReference>